<keyword evidence="1" id="KW-0472">Membrane</keyword>
<accession>A0A176W7W7</accession>
<dbReference type="EMBL" id="LVLJ01001744">
    <property type="protein sequence ID" value="OAE28246.1"/>
    <property type="molecule type" value="Genomic_DNA"/>
</dbReference>
<evidence type="ECO:0008006" key="4">
    <source>
        <dbReference type="Google" id="ProtNLM"/>
    </source>
</evidence>
<protein>
    <recommendedName>
        <fullName evidence="4">DUF218 domain-containing protein</fullName>
    </recommendedName>
</protein>
<gene>
    <name evidence="2" type="ORF">AXG93_4492s1370</name>
</gene>
<dbReference type="AlphaFoldDB" id="A0A176W7W7"/>
<evidence type="ECO:0000313" key="3">
    <source>
        <dbReference type="Proteomes" id="UP000077202"/>
    </source>
</evidence>
<evidence type="ECO:0000313" key="2">
    <source>
        <dbReference type="EMBL" id="OAE28246.1"/>
    </source>
</evidence>
<dbReference type="Proteomes" id="UP000077202">
    <property type="component" value="Unassembled WGS sequence"/>
</dbReference>
<proteinExistence type="predicted"/>
<feature type="transmembrane region" description="Helical" evidence="1">
    <location>
        <begin position="59"/>
        <end position="79"/>
    </location>
</feature>
<comment type="caution">
    <text evidence="2">The sequence shown here is derived from an EMBL/GenBank/DDBJ whole genome shotgun (WGS) entry which is preliminary data.</text>
</comment>
<dbReference type="InterPro" id="IPR055323">
    <property type="entry name" value="C57A10.07/YOR238W"/>
</dbReference>
<dbReference type="PANTHER" id="PTHR28110">
    <property type="entry name" value="TRANSMEMBRANE PROTEIN"/>
    <property type="match status" value="1"/>
</dbReference>
<evidence type="ECO:0000256" key="1">
    <source>
        <dbReference type="SAM" id="Phobius"/>
    </source>
</evidence>
<dbReference type="GO" id="GO:0005737">
    <property type="term" value="C:cytoplasm"/>
    <property type="evidence" value="ECO:0007669"/>
    <property type="project" value="TreeGrafter"/>
</dbReference>
<keyword evidence="3" id="KW-1185">Reference proteome</keyword>
<sequence length="351" mass="40464">MPIYAHFDSDSESGAGLDLELGVQRRPRRRKSFSFSSWARKMFQSVSRQLQMHYKLRPFFILCLSLAFVCGLLFLVVFYDNFDGYHFSRDYELEPRNDGTLAFRNLRNLVMVAGHAVYTSSSCSKAEGEDSWFLESYQKHPGQASTFVEHIKTGVEVAAQDEHSLLLFSGGETRKEAGPRSEAQSYWLVAESKDWFGKREDVRDRSLTEEHARDSFENLLFSVCRFREITGTYPINITVVSYDFKEYRFANLHRSALQFPASRFFFKGTPSAPSSILAAQQGELRVQGNFERDPYGCEGSLRMKRLTRDPFLRTVPYPAGCPELKEYIHSNFLNPDKFKPSIPLIRVEQRP</sequence>
<dbReference type="PANTHER" id="PTHR28110:SF1">
    <property type="entry name" value="TRANSMEMBRANE PROTEIN"/>
    <property type="match status" value="1"/>
</dbReference>
<keyword evidence="1" id="KW-1133">Transmembrane helix</keyword>
<name>A0A176W7W7_MARPO</name>
<organism evidence="2 3">
    <name type="scientific">Marchantia polymorpha subsp. ruderalis</name>
    <dbReference type="NCBI Taxonomy" id="1480154"/>
    <lineage>
        <taxon>Eukaryota</taxon>
        <taxon>Viridiplantae</taxon>
        <taxon>Streptophyta</taxon>
        <taxon>Embryophyta</taxon>
        <taxon>Marchantiophyta</taxon>
        <taxon>Marchantiopsida</taxon>
        <taxon>Marchantiidae</taxon>
        <taxon>Marchantiales</taxon>
        <taxon>Marchantiaceae</taxon>
        <taxon>Marchantia</taxon>
    </lineage>
</organism>
<keyword evidence="1" id="KW-0812">Transmembrane</keyword>
<reference evidence="2" key="1">
    <citation type="submission" date="2016-03" db="EMBL/GenBank/DDBJ databases">
        <title>Mechanisms controlling the formation of the plant cell surface in tip-growing cells are functionally conserved among land plants.</title>
        <authorList>
            <person name="Honkanen S."/>
            <person name="Jones V.A."/>
            <person name="Morieri G."/>
            <person name="Champion C."/>
            <person name="Hetherington A.J."/>
            <person name="Kelly S."/>
            <person name="Saint-Marcoux D."/>
            <person name="Proust H."/>
            <person name="Prescott H."/>
            <person name="Dolan L."/>
        </authorList>
    </citation>
    <scope>NUCLEOTIDE SEQUENCE [LARGE SCALE GENOMIC DNA]</scope>
    <source>
        <tissue evidence="2">Whole gametophyte</tissue>
    </source>
</reference>